<organism evidence="1 2">
    <name type="scientific">Multifurca ochricompacta</name>
    <dbReference type="NCBI Taxonomy" id="376703"/>
    <lineage>
        <taxon>Eukaryota</taxon>
        <taxon>Fungi</taxon>
        <taxon>Dikarya</taxon>
        <taxon>Basidiomycota</taxon>
        <taxon>Agaricomycotina</taxon>
        <taxon>Agaricomycetes</taxon>
        <taxon>Russulales</taxon>
        <taxon>Russulaceae</taxon>
        <taxon>Multifurca</taxon>
    </lineage>
</organism>
<gene>
    <name evidence="1" type="ORF">B0F90DRAFT_1669115</name>
</gene>
<evidence type="ECO:0000313" key="1">
    <source>
        <dbReference type="EMBL" id="KAI0298393.1"/>
    </source>
</evidence>
<dbReference type="Proteomes" id="UP001203297">
    <property type="component" value="Unassembled WGS sequence"/>
</dbReference>
<protein>
    <submittedName>
        <fullName evidence="1">Uncharacterized protein</fullName>
    </submittedName>
</protein>
<reference evidence="1" key="1">
    <citation type="journal article" date="2022" name="New Phytol.">
        <title>Evolutionary transition to the ectomycorrhizal habit in the genomes of a hyperdiverse lineage of mushroom-forming fungi.</title>
        <authorList>
            <person name="Looney B."/>
            <person name="Miyauchi S."/>
            <person name="Morin E."/>
            <person name="Drula E."/>
            <person name="Courty P.E."/>
            <person name="Kohler A."/>
            <person name="Kuo A."/>
            <person name="LaButti K."/>
            <person name="Pangilinan J."/>
            <person name="Lipzen A."/>
            <person name="Riley R."/>
            <person name="Andreopoulos W."/>
            <person name="He G."/>
            <person name="Johnson J."/>
            <person name="Nolan M."/>
            <person name="Tritt A."/>
            <person name="Barry K.W."/>
            <person name="Grigoriev I.V."/>
            <person name="Nagy L.G."/>
            <person name="Hibbett D."/>
            <person name="Henrissat B."/>
            <person name="Matheny P.B."/>
            <person name="Labbe J."/>
            <person name="Martin F.M."/>
        </authorList>
    </citation>
    <scope>NUCLEOTIDE SEQUENCE</scope>
    <source>
        <strain evidence="1">BPL690</strain>
    </source>
</reference>
<keyword evidence="2" id="KW-1185">Reference proteome</keyword>
<name>A0AAD4QME7_9AGAM</name>
<proteinExistence type="predicted"/>
<accession>A0AAD4QME7</accession>
<evidence type="ECO:0000313" key="2">
    <source>
        <dbReference type="Proteomes" id="UP001203297"/>
    </source>
</evidence>
<comment type="caution">
    <text evidence="1">The sequence shown here is derived from an EMBL/GenBank/DDBJ whole genome shotgun (WGS) entry which is preliminary data.</text>
</comment>
<dbReference type="AlphaFoldDB" id="A0AAD4QME7"/>
<sequence length="380" mass="43145">MSVPENLTEVGSGTILAPATVQVVQVPSAEPSTPKREIEPLNKVIKSRCAEASLIRAVCMLTSAWPKLSFLAFFLVDSDDDCEEATTLLENLLQARAVVGNRPIDHPWSLEGECQEIIEQNSQRMKKFEPRAAKGGHVRTHTRETKELCLKSSIIAWHSNILTLLHNAPPSLIPTANDIYNRANESGGCLLGAQRNTFSNQSDASTFYIMYLRAPLSNKFQELNIPKQYCVWFCPTSVFCAHPFHAMGGPERYFLNVYIPSYCTIARPCELEAEREKEREEGFDVDDNTETDELWHAETERFIMEGSSILRYYPEWYHDWQYKGNCGDEGDWLNERDEREGKTGQNGRRLKENVAPVVNLLAGSLHTFSNFQGHWIIRTP</sequence>
<dbReference type="EMBL" id="WTXG01000029">
    <property type="protein sequence ID" value="KAI0298393.1"/>
    <property type="molecule type" value="Genomic_DNA"/>
</dbReference>